<dbReference type="Gene3D" id="2.40.50.140">
    <property type="entry name" value="Nucleic acid-binding proteins"/>
    <property type="match status" value="1"/>
</dbReference>
<dbReference type="InterPro" id="IPR012310">
    <property type="entry name" value="DNA_ligase_ATP-dep_cent"/>
</dbReference>
<dbReference type="PROSITE" id="PS50160">
    <property type="entry name" value="DNA_LIGASE_A3"/>
    <property type="match status" value="1"/>
</dbReference>
<reference evidence="3 4" key="1">
    <citation type="submission" date="2023-08" db="EMBL/GenBank/DDBJ databases">
        <title>Black Yeasts Isolated from many extreme environments.</title>
        <authorList>
            <person name="Coleine C."/>
            <person name="Stajich J.E."/>
            <person name="Selbmann L."/>
        </authorList>
    </citation>
    <scope>NUCLEOTIDE SEQUENCE [LARGE SCALE GENOMIC DNA]</scope>
    <source>
        <strain evidence="3 4">CCFEE 536</strain>
    </source>
</reference>
<evidence type="ECO:0000259" key="2">
    <source>
        <dbReference type="PROSITE" id="PS50160"/>
    </source>
</evidence>
<dbReference type="InterPro" id="IPR050191">
    <property type="entry name" value="ATP-dep_DNA_ligase"/>
</dbReference>
<dbReference type="PANTHER" id="PTHR45674">
    <property type="entry name" value="DNA LIGASE 1/3 FAMILY MEMBER"/>
    <property type="match status" value="1"/>
</dbReference>
<protein>
    <recommendedName>
        <fullName evidence="2">ATP-dependent DNA ligase family profile domain-containing protein</fullName>
    </recommendedName>
</protein>
<keyword evidence="1" id="KW-0436">Ligase</keyword>
<sequence>ILDFSTRTGKQKLVEQFAASIANRCEGLVLKPTDGPYFPLSRDSPDDFRSCLIKLKKDYMKGMGDEADFAVVGASYSAKEAPAPAVSGLNWTTFHLGCLTNKESVKRFGARPVFKIVESISQDHCIAGHDLIALSNLGQFRAEKLDRTLQPKNFDLELDSSPASRMDATFTDPFVFEVLGSSYDKPSNKAFYMLRHPRVSKIHWDRTWKDTISFDELQSQAGAALAALPDSESQETT</sequence>
<feature type="non-terminal residue" evidence="3">
    <location>
        <position position="1"/>
    </location>
</feature>
<dbReference type="EMBL" id="JAVRRA010010223">
    <property type="protein sequence ID" value="KAK5242501.1"/>
    <property type="molecule type" value="Genomic_DNA"/>
</dbReference>
<feature type="domain" description="ATP-dependent DNA ligase family profile" evidence="2">
    <location>
        <begin position="1"/>
        <end position="100"/>
    </location>
</feature>
<name>A0ABR0LUL6_9PEZI</name>
<dbReference type="InterPro" id="IPR012340">
    <property type="entry name" value="NA-bd_OB-fold"/>
</dbReference>
<dbReference type="Gene3D" id="3.30.1490.70">
    <property type="match status" value="1"/>
</dbReference>
<comment type="caution">
    <text evidence="3">The sequence shown here is derived from an EMBL/GenBank/DDBJ whole genome shotgun (WGS) entry which is preliminary data.</text>
</comment>
<gene>
    <name evidence="3" type="ORF">LTR16_008466</name>
</gene>
<organism evidence="3 4">
    <name type="scientific">Cryomyces antarcticus</name>
    <dbReference type="NCBI Taxonomy" id="329879"/>
    <lineage>
        <taxon>Eukaryota</taxon>
        <taxon>Fungi</taxon>
        <taxon>Dikarya</taxon>
        <taxon>Ascomycota</taxon>
        <taxon>Pezizomycotina</taxon>
        <taxon>Dothideomycetes</taxon>
        <taxon>Dothideomycetes incertae sedis</taxon>
        <taxon>Cryomyces</taxon>
    </lineage>
</organism>
<evidence type="ECO:0000313" key="4">
    <source>
        <dbReference type="Proteomes" id="UP001357485"/>
    </source>
</evidence>
<accession>A0ABR0LUL6</accession>
<proteinExistence type="predicted"/>
<dbReference type="Proteomes" id="UP001357485">
    <property type="component" value="Unassembled WGS sequence"/>
</dbReference>
<evidence type="ECO:0000256" key="1">
    <source>
        <dbReference type="ARBA" id="ARBA00022598"/>
    </source>
</evidence>
<dbReference type="PANTHER" id="PTHR45674:SF12">
    <property type="entry name" value="ATP DEPENDENT DNA LIGASE DOMAIN-CONTAINING PROTEIN"/>
    <property type="match status" value="1"/>
</dbReference>
<keyword evidence="4" id="KW-1185">Reference proteome</keyword>
<feature type="non-terminal residue" evidence="3">
    <location>
        <position position="237"/>
    </location>
</feature>
<evidence type="ECO:0000313" key="3">
    <source>
        <dbReference type="EMBL" id="KAK5242501.1"/>
    </source>
</evidence>